<evidence type="ECO:0000313" key="9">
    <source>
        <dbReference type="Proteomes" id="UP001166286"/>
    </source>
</evidence>
<evidence type="ECO:0000313" key="8">
    <source>
        <dbReference type="EMBL" id="KAK0514810.1"/>
    </source>
</evidence>
<keyword evidence="4" id="KW-0862">Zinc</keyword>
<evidence type="ECO:0000256" key="3">
    <source>
        <dbReference type="ARBA" id="ARBA00022771"/>
    </source>
</evidence>
<feature type="compositionally biased region" description="Polar residues" evidence="6">
    <location>
        <begin position="430"/>
        <end position="466"/>
    </location>
</feature>
<dbReference type="Pfam" id="PF08783">
    <property type="entry name" value="DWNN"/>
    <property type="match status" value="1"/>
</dbReference>
<dbReference type="AlphaFoldDB" id="A0AA39R4S4"/>
<feature type="region of interest" description="Disordered" evidence="6">
    <location>
        <begin position="84"/>
        <end position="119"/>
    </location>
</feature>
<keyword evidence="3" id="KW-0863">Zinc-finger</keyword>
<dbReference type="PROSITE" id="PS51282">
    <property type="entry name" value="DWNN"/>
    <property type="match status" value="1"/>
</dbReference>
<dbReference type="Gene3D" id="3.30.40.10">
    <property type="entry name" value="Zinc/RING finger domain, C3HC4 (zinc finger)"/>
    <property type="match status" value="1"/>
</dbReference>
<keyword evidence="9" id="KW-1185">Reference proteome</keyword>
<dbReference type="PANTHER" id="PTHR15439:SF0">
    <property type="entry name" value="CELL DIVISION CYCLE AND APOPTOSIS REGULATOR PROTEIN 1-RELATED"/>
    <property type="match status" value="1"/>
</dbReference>
<dbReference type="GO" id="GO:0005634">
    <property type="term" value="C:nucleus"/>
    <property type="evidence" value="ECO:0007669"/>
    <property type="project" value="UniProtKB-SubCell"/>
</dbReference>
<dbReference type="GO" id="GO:0061630">
    <property type="term" value="F:ubiquitin protein ligase activity"/>
    <property type="evidence" value="ECO:0007669"/>
    <property type="project" value="InterPro"/>
</dbReference>
<dbReference type="GO" id="GO:0006397">
    <property type="term" value="P:mRNA processing"/>
    <property type="evidence" value="ECO:0007669"/>
    <property type="project" value="InterPro"/>
</dbReference>
<feature type="region of interest" description="Disordered" evidence="6">
    <location>
        <begin position="355"/>
        <end position="466"/>
    </location>
</feature>
<keyword evidence="5" id="KW-0539">Nucleus</keyword>
<dbReference type="GO" id="GO:0016567">
    <property type="term" value="P:protein ubiquitination"/>
    <property type="evidence" value="ECO:0007669"/>
    <property type="project" value="InterPro"/>
</dbReference>
<feature type="compositionally biased region" description="Basic and acidic residues" evidence="6">
    <location>
        <begin position="355"/>
        <end position="376"/>
    </location>
</feature>
<feature type="region of interest" description="Disordered" evidence="6">
    <location>
        <begin position="596"/>
        <end position="624"/>
    </location>
</feature>
<keyword evidence="2" id="KW-0479">Metal-binding</keyword>
<evidence type="ECO:0000259" key="7">
    <source>
        <dbReference type="PROSITE" id="PS51282"/>
    </source>
</evidence>
<dbReference type="SMART" id="SM01180">
    <property type="entry name" value="DWNN"/>
    <property type="match status" value="1"/>
</dbReference>
<evidence type="ECO:0000256" key="1">
    <source>
        <dbReference type="ARBA" id="ARBA00004123"/>
    </source>
</evidence>
<feature type="domain" description="DWNN" evidence="7">
    <location>
        <begin position="5"/>
        <end position="78"/>
    </location>
</feature>
<sequence length="624" mass="68226">MSSSVFFRFKSSKEPSMVAFDGTGISVFELKREIIAISKLGDGTDFELVITSEDGSEKYDDDTAIVQRGTTVIARRLPAVKPGRGGAARYVSGKMPQNAKNTHRSEPIISKPSSTPANLAKMNGAQTEEERAAAVLNFGAEQWAQQQQEMANATPVHRAGPNKGKPTNVPNEPPGPGYICNRCGIKGHRIEYCPTNNNPAFDGQRIRRTTGIPRAHLERVEKPAALVNDGTVDDTKLEPGIMVNAEGEWVRVKPDTATWDQYQAKAKVSAAAQQAAAQGDKELQDRGLECSIDKRLFLDPTKTPCCEKTFCHDCITNALLDNDLRCPECSTDNIPTEDLKPDEEMAAKIRSYMEEKAAEQIKKDSPKSPIKKEPGEGVKSPSPGAVAKTSFPQQDHNKKGSSLKRPADSELVNDRKPPGPPDEAKDQASSKESATESPKQKQSTTPNTTANQQPSPLNTSFTVPGTTGMTFPMNNYIGMGLSMPPMMSMSAAMPNPMMMPNGYMGNNWNTNMWGGFPQQGMNMNGYQNGMMPNGGYSQQNPMLNGFPSMNGLNGMSGMNMNMNMNGTGTGMNRPGMANFANQQRTTFNHHANNDEDSAYFRQPVNPHRHQGRRNAPRPTDYREI</sequence>
<dbReference type="InterPro" id="IPR013083">
    <property type="entry name" value="Znf_RING/FYVE/PHD"/>
</dbReference>
<organism evidence="8 9">
    <name type="scientific">Cladonia borealis</name>
    <dbReference type="NCBI Taxonomy" id="184061"/>
    <lineage>
        <taxon>Eukaryota</taxon>
        <taxon>Fungi</taxon>
        <taxon>Dikarya</taxon>
        <taxon>Ascomycota</taxon>
        <taxon>Pezizomycotina</taxon>
        <taxon>Lecanoromycetes</taxon>
        <taxon>OSLEUM clade</taxon>
        <taxon>Lecanoromycetidae</taxon>
        <taxon>Lecanorales</taxon>
        <taxon>Lecanorineae</taxon>
        <taxon>Cladoniaceae</taxon>
        <taxon>Cladonia</taxon>
    </lineage>
</organism>
<feature type="compositionally biased region" description="Basic and acidic residues" evidence="6">
    <location>
        <begin position="405"/>
        <end position="429"/>
    </location>
</feature>
<dbReference type="Gene3D" id="4.10.60.10">
    <property type="entry name" value="Zinc finger, CCHC-type"/>
    <property type="match status" value="1"/>
</dbReference>
<dbReference type="Gene3D" id="3.10.20.90">
    <property type="entry name" value="Phosphatidylinositol 3-kinase Catalytic Subunit, Chain A, domain 1"/>
    <property type="match status" value="1"/>
</dbReference>
<accession>A0AA39R4S4</accession>
<reference evidence="8" key="1">
    <citation type="submission" date="2023-03" db="EMBL/GenBank/DDBJ databases">
        <title>Complete genome of Cladonia borealis.</title>
        <authorList>
            <person name="Park H."/>
        </authorList>
    </citation>
    <scope>NUCLEOTIDE SEQUENCE</scope>
    <source>
        <strain evidence="8">ANT050790</strain>
    </source>
</reference>
<dbReference type="InterPro" id="IPR014891">
    <property type="entry name" value="DWNN_domain"/>
</dbReference>
<evidence type="ECO:0000256" key="5">
    <source>
        <dbReference type="ARBA" id="ARBA00023242"/>
    </source>
</evidence>
<gene>
    <name evidence="8" type="ORF">JMJ35_002189</name>
</gene>
<dbReference type="Proteomes" id="UP001166286">
    <property type="component" value="Unassembled WGS sequence"/>
</dbReference>
<proteinExistence type="predicted"/>
<evidence type="ECO:0000256" key="6">
    <source>
        <dbReference type="SAM" id="MobiDB-lite"/>
    </source>
</evidence>
<dbReference type="EMBL" id="JAFEKC020000004">
    <property type="protein sequence ID" value="KAK0514810.1"/>
    <property type="molecule type" value="Genomic_DNA"/>
</dbReference>
<dbReference type="GO" id="GO:0006511">
    <property type="term" value="P:ubiquitin-dependent protein catabolic process"/>
    <property type="evidence" value="ECO:0007669"/>
    <property type="project" value="TreeGrafter"/>
</dbReference>
<dbReference type="CDD" id="cd16620">
    <property type="entry name" value="vRING-HC-C4C4_RBBP6"/>
    <property type="match status" value="1"/>
</dbReference>
<dbReference type="GO" id="GO:0008270">
    <property type="term" value="F:zinc ion binding"/>
    <property type="evidence" value="ECO:0007669"/>
    <property type="project" value="UniProtKB-KW"/>
</dbReference>
<evidence type="ECO:0000256" key="4">
    <source>
        <dbReference type="ARBA" id="ARBA00022833"/>
    </source>
</evidence>
<dbReference type="Pfam" id="PF13696">
    <property type="entry name" value="zf-CCHC_2"/>
    <property type="match status" value="1"/>
</dbReference>
<dbReference type="SUPFAM" id="SSF57850">
    <property type="entry name" value="RING/U-box"/>
    <property type="match status" value="1"/>
</dbReference>
<feature type="compositionally biased region" description="Basic residues" evidence="6">
    <location>
        <begin position="606"/>
        <end position="615"/>
    </location>
</feature>
<protein>
    <recommendedName>
        <fullName evidence="7">DWNN domain-containing protein</fullName>
    </recommendedName>
</protein>
<dbReference type="InterPro" id="IPR033489">
    <property type="entry name" value="RBBP6"/>
</dbReference>
<name>A0AA39R4S4_9LECA</name>
<dbReference type="InterPro" id="IPR025829">
    <property type="entry name" value="Zn_knuckle_CX2CX3GHX4C"/>
</dbReference>
<dbReference type="PANTHER" id="PTHR15439">
    <property type="entry name" value="RETINOBLASTOMA-BINDING PROTEIN 6"/>
    <property type="match status" value="1"/>
</dbReference>
<comment type="subcellular location">
    <subcellularLocation>
        <location evidence="1">Nucleus</location>
    </subcellularLocation>
</comment>
<comment type="caution">
    <text evidence="8">The sequence shown here is derived from an EMBL/GenBank/DDBJ whole genome shotgun (WGS) entry which is preliminary data.</text>
</comment>
<evidence type="ECO:0000256" key="2">
    <source>
        <dbReference type="ARBA" id="ARBA00022723"/>
    </source>
</evidence>